<comment type="caution">
    <text evidence="3">The sequence shown here is derived from an EMBL/GenBank/DDBJ whole genome shotgun (WGS) entry which is preliminary data.</text>
</comment>
<proteinExistence type="predicted"/>
<gene>
    <name evidence="3" type="ORF">GCM10009092_00130</name>
</gene>
<keyword evidence="4" id="KW-1185">Reference proteome</keyword>
<feature type="transmembrane region" description="Helical" evidence="1">
    <location>
        <begin position="86"/>
        <end position="106"/>
    </location>
</feature>
<dbReference type="RefSeq" id="WP_343840171.1">
    <property type="nucleotide sequence ID" value="NZ_BAAAEI010000001.1"/>
</dbReference>
<sequence length="371" mass="43147">MSEHDAVSEQQALNESLFKKPNFWVLHIGGWLFYYLVLLFDNLFLFGSYNYFGIRIAYILIPITLMGMALTIPLRYLFRHCWGLKPALLGMLILGVSVFLSVLWTVPKNLLLLYAKGDDLFALGQSPGFEWVHLFMMVSTSFFIIMVWCSLYFGINYHFRLVDAQVQRYQAARLSHLAQIRMLRYQINPHFLFNSLNAVSTLVMRDDKQRCNRMLSQLSTFLRFSLDSDPEKKIRLYEEVQALMLYLDIEKTRFGERLEVKIHIQPEAENALVPSLLLQPLVENSIKHAIAKMSRGGKITVKSWLEEHYLRIQVQDNGPMTDLALIRREGVGLQNITERLKVLYQDKQQIRLYLVEPSGLGVDIIIPYEES</sequence>
<dbReference type="SUPFAM" id="SSF55874">
    <property type="entry name" value="ATPase domain of HSP90 chaperone/DNA topoisomerase II/histidine kinase"/>
    <property type="match status" value="1"/>
</dbReference>
<evidence type="ECO:0000313" key="4">
    <source>
        <dbReference type="Proteomes" id="UP001501757"/>
    </source>
</evidence>
<dbReference type="InterPro" id="IPR010559">
    <property type="entry name" value="Sig_transdc_His_kin_internal"/>
</dbReference>
<reference evidence="3 4" key="1">
    <citation type="journal article" date="2019" name="Int. J. Syst. Evol. Microbiol.">
        <title>The Global Catalogue of Microorganisms (GCM) 10K type strain sequencing project: providing services to taxonomists for standard genome sequencing and annotation.</title>
        <authorList>
            <consortium name="The Broad Institute Genomics Platform"/>
            <consortium name="The Broad Institute Genome Sequencing Center for Infectious Disease"/>
            <person name="Wu L."/>
            <person name="Ma J."/>
        </authorList>
    </citation>
    <scope>NUCLEOTIDE SEQUENCE [LARGE SCALE GENOMIC DNA]</scope>
    <source>
        <strain evidence="3 4">JCM 13378</strain>
    </source>
</reference>
<keyword evidence="3" id="KW-0808">Transferase</keyword>
<evidence type="ECO:0000313" key="3">
    <source>
        <dbReference type="EMBL" id="GAA0339634.1"/>
    </source>
</evidence>
<evidence type="ECO:0000259" key="2">
    <source>
        <dbReference type="Pfam" id="PF06580"/>
    </source>
</evidence>
<dbReference type="Pfam" id="PF06580">
    <property type="entry name" value="His_kinase"/>
    <property type="match status" value="1"/>
</dbReference>
<dbReference type="Gene3D" id="3.30.565.10">
    <property type="entry name" value="Histidine kinase-like ATPase, C-terminal domain"/>
    <property type="match status" value="1"/>
</dbReference>
<keyword evidence="3" id="KW-0418">Kinase</keyword>
<name>A0ABN0WJU4_9ALTE</name>
<keyword evidence="1" id="KW-1133">Transmembrane helix</keyword>
<keyword evidence="1" id="KW-0812">Transmembrane</keyword>
<dbReference type="InterPro" id="IPR050640">
    <property type="entry name" value="Bact_2-comp_sensor_kinase"/>
</dbReference>
<dbReference type="GO" id="GO:0016301">
    <property type="term" value="F:kinase activity"/>
    <property type="evidence" value="ECO:0007669"/>
    <property type="project" value="UniProtKB-KW"/>
</dbReference>
<feature type="transmembrane region" description="Helical" evidence="1">
    <location>
        <begin position="131"/>
        <end position="155"/>
    </location>
</feature>
<dbReference type="EMBL" id="BAAAEI010000001">
    <property type="protein sequence ID" value="GAA0339634.1"/>
    <property type="molecule type" value="Genomic_DNA"/>
</dbReference>
<dbReference type="Proteomes" id="UP001501757">
    <property type="component" value="Unassembled WGS sequence"/>
</dbReference>
<dbReference type="InterPro" id="IPR036890">
    <property type="entry name" value="HATPase_C_sf"/>
</dbReference>
<protein>
    <submittedName>
        <fullName evidence="3">Histidine kinase</fullName>
    </submittedName>
</protein>
<accession>A0ABN0WJU4</accession>
<feature type="domain" description="Signal transduction histidine kinase internal region" evidence="2">
    <location>
        <begin position="178"/>
        <end position="258"/>
    </location>
</feature>
<evidence type="ECO:0000256" key="1">
    <source>
        <dbReference type="SAM" id="Phobius"/>
    </source>
</evidence>
<dbReference type="PANTHER" id="PTHR34220:SF7">
    <property type="entry name" value="SENSOR HISTIDINE KINASE YPDA"/>
    <property type="match status" value="1"/>
</dbReference>
<feature type="transmembrane region" description="Helical" evidence="1">
    <location>
        <begin position="21"/>
        <end position="40"/>
    </location>
</feature>
<organism evidence="3 4">
    <name type="scientific">Bowmanella denitrificans</name>
    <dbReference type="NCBI Taxonomy" id="366582"/>
    <lineage>
        <taxon>Bacteria</taxon>
        <taxon>Pseudomonadati</taxon>
        <taxon>Pseudomonadota</taxon>
        <taxon>Gammaproteobacteria</taxon>
        <taxon>Alteromonadales</taxon>
        <taxon>Alteromonadaceae</taxon>
        <taxon>Bowmanella</taxon>
    </lineage>
</organism>
<keyword evidence="1" id="KW-0472">Membrane</keyword>
<dbReference type="PANTHER" id="PTHR34220">
    <property type="entry name" value="SENSOR HISTIDINE KINASE YPDA"/>
    <property type="match status" value="1"/>
</dbReference>
<feature type="transmembrane region" description="Helical" evidence="1">
    <location>
        <begin position="52"/>
        <end position="74"/>
    </location>
</feature>